<organism evidence="1 2">
    <name type="scientific">Datura stramonium</name>
    <name type="common">Jimsonweed</name>
    <name type="synonym">Common thornapple</name>
    <dbReference type="NCBI Taxonomy" id="4076"/>
    <lineage>
        <taxon>Eukaryota</taxon>
        <taxon>Viridiplantae</taxon>
        <taxon>Streptophyta</taxon>
        <taxon>Embryophyta</taxon>
        <taxon>Tracheophyta</taxon>
        <taxon>Spermatophyta</taxon>
        <taxon>Magnoliopsida</taxon>
        <taxon>eudicotyledons</taxon>
        <taxon>Gunneridae</taxon>
        <taxon>Pentapetalae</taxon>
        <taxon>asterids</taxon>
        <taxon>lamiids</taxon>
        <taxon>Solanales</taxon>
        <taxon>Solanaceae</taxon>
        <taxon>Solanoideae</taxon>
        <taxon>Datureae</taxon>
        <taxon>Datura</taxon>
    </lineage>
</organism>
<sequence length="102" mass="11333">MAKYLDMLRQLSLTIPFIKALKEMPSFVKYLKDLVTKKRIPKDEEIACISVLDELDDMEGAQGPSVVEGDLDKILATILGTYNPTNDAEGYEEVVNLLEGIG</sequence>
<dbReference type="Proteomes" id="UP000823775">
    <property type="component" value="Unassembled WGS sequence"/>
</dbReference>
<name>A0ABS8WVP8_DATST</name>
<reference evidence="1 2" key="1">
    <citation type="journal article" date="2021" name="BMC Genomics">
        <title>Datura genome reveals duplications of psychoactive alkaloid biosynthetic genes and high mutation rate following tissue culture.</title>
        <authorList>
            <person name="Rajewski A."/>
            <person name="Carter-House D."/>
            <person name="Stajich J."/>
            <person name="Litt A."/>
        </authorList>
    </citation>
    <scope>NUCLEOTIDE SEQUENCE [LARGE SCALE GENOMIC DNA]</scope>
    <source>
        <strain evidence="1">AR-01</strain>
    </source>
</reference>
<comment type="caution">
    <text evidence="1">The sequence shown here is derived from an EMBL/GenBank/DDBJ whole genome shotgun (WGS) entry which is preliminary data.</text>
</comment>
<dbReference type="EMBL" id="JACEIK010015510">
    <property type="protein sequence ID" value="MCE3217030.1"/>
    <property type="molecule type" value="Genomic_DNA"/>
</dbReference>
<evidence type="ECO:0000313" key="2">
    <source>
        <dbReference type="Proteomes" id="UP000823775"/>
    </source>
</evidence>
<evidence type="ECO:0000313" key="1">
    <source>
        <dbReference type="EMBL" id="MCE3217030.1"/>
    </source>
</evidence>
<proteinExistence type="predicted"/>
<keyword evidence="2" id="KW-1185">Reference proteome</keyword>
<gene>
    <name evidence="1" type="ORF">HAX54_010120</name>
</gene>
<accession>A0ABS8WVP8</accession>
<protein>
    <submittedName>
        <fullName evidence="1">Uncharacterized protein</fullName>
    </submittedName>
</protein>